<evidence type="ECO:0000313" key="4">
    <source>
        <dbReference type="Proteomes" id="UP000063063"/>
    </source>
</evidence>
<keyword evidence="4" id="KW-1185">Reference proteome</keyword>
<organism evidence="3 4">
    <name type="scientific">Leishmania panamensis</name>
    <dbReference type="NCBI Taxonomy" id="5679"/>
    <lineage>
        <taxon>Eukaryota</taxon>
        <taxon>Discoba</taxon>
        <taxon>Euglenozoa</taxon>
        <taxon>Kinetoplastea</taxon>
        <taxon>Metakinetoplastina</taxon>
        <taxon>Trypanosomatida</taxon>
        <taxon>Trypanosomatidae</taxon>
        <taxon>Leishmaniinae</taxon>
        <taxon>Leishmania</taxon>
        <taxon>Leishmania guyanensis species complex</taxon>
    </lineage>
</organism>
<dbReference type="eggNOG" id="ENOG502QUYS">
    <property type="taxonomic scope" value="Eukaryota"/>
</dbReference>
<evidence type="ECO:0000313" key="3">
    <source>
        <dbReference type="EMBL" id="AIN97882.1"/>
    </source>
</evidence>
<dbReference type="OrthoDB" id="68437at2759"/>
<keyword evidence="1" id="KW-0175">Coiled coil</keyword>
<feature type="region of interest" description="Disordered" evidence="2">
    <location>
        <begin position="2047"/>
        <end position="2069"/>
    </location>
</feature>
<dbReference type="GeneID" id="22574599"/>
<proteinExistence type="predicted"/>
<feature type="region of interest" description="Disordered" evidence="2">
    <location>
        <begin position="969"/>
        <end position="1005"/>
    </location>
</feature>
<dbReference type="KEGG" id="lpan:LPMP_203880"/>
<accession>A0A088RP58</accession>
<reference evidence="3 4" key="1">
    <citation type="journal article" date="2015" name="Sci. Rep.">
        <title>The genome of Leishmania panamensis: insights into genomics of the L. (Viannia) subgenus.</title>
        <authorList>
            <person name="Llanes A."/>
            <person name="Restrepo C.M."/>
            <person name="Vecchio G.D."/>
            <person name="Anguizola F.J."/>
            <person name="Lleonart R."/>
        </authorList>
    </citation>
    <scope>NUCLEOTIDE SEQUENCE [LARGE SCALE GENOMIC DNA]</scope>
    <source>
        <strain evidence="3 4">MHOM/PA/94/PSC-1</strain>
    </source>
</reference>
<dbReference type="Proteomes" id="UP000063063">
    <property type="component" value="Chromosome 20"/>
</dbReference>
<dbReference type="RefSeq" id="XP_010698589.1">
    <property type="nucleotide sequence ID" value="XM_010700287.1"/>
</dbReference>
<evidence type="ECO:0000256" key="1">
    <source>
        <dbReference type="SAM" id="Coils"/>
    </source>
</evidence>
<sequence length="2600" mass="284118">MMLGNTSRVKQLLSTAQIYRRPGLLHEVVSKVRDAELSSGRPSAELRVLCAEVAVELKQWSIAAEALKGVGTAQETRLLAVRFTFCEVLVALHHIDESTFMTHEEKVQAYVSGAASALQALAEAVELWPDSLDAVLRGIHTLWHIASFLFSVGREADVCEAVSFLATLHQQLHIGGGYTLVQWLVRAALCLRAAERYNEAATRFSAALESAALMGNQRLFVQVLRLAAGVIFVKEKGNASCKTRFELLPGYRNRPVHFAVLLTYLLLGGLVEVEACKEDLQSAYCGLSEFIDAAPQPPESGAPASRGKKKQAAVKAAPAARLADAFAVTDPDVIDEVKSDMLFCISLHGTLSPEQVEELERKRSSLNCRVRSFATYAHVVRESHRHGLSSLGKCADASSISTSHRAEVRALASELVNVLKNTNAIHDESERQHTLRIGASLLWNLMLPFFQSGTMGDVQAALAAVADVSQAFVPSLKKLFFQAVTLQCQTAFEDNNRSVLHHLLPMLQRECDYGQVEGEVPACLFRLHWLQRQMAIRDELENSLTSPQDRCLFALEQARCISNPLKRIPVIKTAFRHLPPVVQESDVLPTSAEATEPQKAAPVRGVFTTCRSTVQVYRELLELCMQDLSASLYAVAMAVAEALRGLPYPVSAAGNTEIEEVRAAASLHAATILARQLEEGEPHRSQKDARSAELAEPRIAATEDSEGCLAALLLEAAQRGAELECRRSGSGSWIAANACVAFLNWKRPAYARGEYRAHLLELLDLQKLYIALFEHEQVQDVELLSALTTSSVIGLVVEYLEATKPPPELEGLPLAKQISRDGFEALVQRLRACTHCEPSNAQLRHAQVMCLEALHLIPVMKQKWFLATLSPDLARLLGDKPTFALHPQEHLLILLGILAGPSEISEKTTLLINDARPLLRKDPCVRLCAWVAAMAMQLRQEDVVLECCEVADRLYACNQLGWGSMFEAQQPSPPSGAASAVVSKATDSSSHKKAPGEPVPVQLDVPPTFPKPDAEDWEAYAELLSLKAQIGAEHLNGLNGNARNRAVQLLLTNCVNSAIAAAQGPPASKVERITNAYGLYYTFLRTTRISLETATFVLPSLRMLLSKALLAQLPKRSWSDSFTTVVYQLSCVLVYVSFSSEQEDDANQLVALLHPLRELLPPRYQKSLKDREVAEMCYRTSSVDDFLQRSKNVEAELQARGWMMLSEASANASGEAETFALALAASKGNPLVTAQCLFEHAYATTLRRGDSTPLAQVTRHLQEALRALEGLPEAVPLLQSGEETQRWNATLAAASHTATFLHSQTQRRLALDSDLAGEAVVAPDAERRAAVLKASMKSRATRTTGATFHHAFLGLRIVSLLFRTMGTHDVFDIGTASAQRAQHTTVPASRRDCVNVMLDYVSCLWHLSAKWLCEDTADEDAVILKLPAANSLYYGYAELSAAAQRLRGCVPDEEFKLNTEGLWQCLLDLGDYLARTGDEPHAFMVYSWVRFAAALTFGDARGDSRCALVQRLCNWKMCAAAASSGLSDSPYVAALTLLADTRFLVEEAVKRDVEGKRVSPSWEAAMVVGECEIRVHLGQTEEAATLAEDVLCRGLECASWNAPVTRARALRVRARYAAICLRYGDALRTLQQAFELIGVSTLSTAPTVISVRLWTELCSDQLTLLIDAQSTAEAVQWAGTVRQQLHQWRAASAAGATQADTPHAACVRAEVEDVLEFWVSHIITIVEQQPPLADVIGYQVAYSSQAQRRIPTEELLREVLLVAEGSTTLHSRLYTTHAQWHLRDRVTPQWLTQHSANVNDVRARLLVLLAEMQVLDELSLHLQNMPTSRDVEVDSARQAEVGDVLVTGMSFWRGTLFYWTAIDRLEASELVSCLLVAFQHLSMEELGLPTSNAPAHCEREVLRFIRGAASSPSLAATADGVPKTVVQAVKVGARWSSDVAHEVGVLQQALQYYNVTDPSAQAMLEVSAVPALLEKAAIHCRQWPHTRLAAAILVAVAQVEMLQRVENQLEQLDNLLIEEQQARAQALLTAAWSRARLLPARIDKPGIRTHKSTGAGKKCSLNEPNPTAMASPLTEEEEALVQRISLGIQVAVHHGHFDMAAQLSDKLGHLAVLLDHPRLAAAAAECTQANQLVGLLWRRCVHEMRDSAEGRLWRQMQAVQPLVTNCTSYTQLAHQVMAATPMERALRSCSLLCVEPEKKLAEVSSTPPAKGSHITEVSPYAMDSAVLSVAVGNCWTGFYIVTLRHPSGAVEGRRRYVPQQTWAALTDALQRTEARKQEQLGSTDDMRVSSAEERVTAEDLSNVLKELNAVAGELFGEFQASLQQYCEKTPLYLCLAPELQSFPWEQTCVLSCCPVVLRELGAAVVVSRIREFQRYGKRALQHTQKPGGSSSTKGASSGSLMCLIDVFGDHPESVAATCGTDHTKSKVSPQCLVTCSSAGVPPDAEYLTWMLQNAAPGALVVNMCGNLTDALPWSDLASLNFTQLNGAVLADGASNASSQQREERLRISALVTGIGKAVSPSPYPRWMTAALFLLRGAKFAAANAFACSPSVTDALARRCLSSVSSGKALVEQLRGKSGDVKTPFVKLYGILGSGSFKSKS</sequence>
<evidence type="ECO:0000256" key="2">
    <source>
        <dbReference type="SAM" id="MobiDB-lite"/>
    </source>
</evidence>
<gene>
    <name evidence="3" type="ORF">LPMP_203880</name>
</gene>
<dbReference type="Pfam" id="PF25439">
    <property type="entry name" value="TPR_CFAP46_N"/>
    <property type="match status" value="1"/>
</dbReference>
<dbReference type="InterPro" id="IPR057466">
    <property type="entry name" value="CFAP46_TPR"/>
</dbReference>
<dbReference type="VEuPathDB" id="TriTrypDB:LPAL13_200044900"/>
<name>A0A088RP58_LEIPA</name>
<dbReference type="VEuPathDB" id="TriTrypDB:LPMP_203880"/>
<feature type="coiled-coil region" evidence="1">
    <location>
        <begin position="1995"/>
        <end position="2025"/>
    </location>
</feature>
<protein>
    <submittedName>
        <fullName evidence="3">Uncharacterized protein</fullName>
    </submittedName>
</protein>
<dbReference type="EMBL" id="CP009389">
    <property type="protein sequence ID" value="AIN97882.1"/>
    <property type="molecule type" value="Genomic_DNA"/>
</dbReference>